<keyword evidence="5" id="KW-0808">Transferase</keyword>
<dbReference type="InterPro" id="IPR003594">
    <property type="entry name" value="HATPase_dom"/>
</dbReference>
<dbReference type="Pfam" id="PF07730">
    <property type="entry name" value="HisKA_3"/>
    <property type="match status" value="1"/>
</dbReference>
<dbReference type="Pfam" id="PF02518">
    <property type="entry name" value="HATPase_c"/>
    <property type="match status" value="1"/>
</dbReference>
<evidence type="ECO:0000256" key="5">
    <source>
        <dbReference type="ARBA" id="ARBA00022679"/>
    </source>
</evidence>
<feature type="transmembrane region" description="Helical" evidence="12">
    <location>
        <begin position="39"/>
        <end position="59"/>
    </location>
</feature>
<dbReference type="CDD" id="cd16917">
    <property type="entry name" value="HATPase_UhpB-NarQ-NarX-like"/>
    <property type="match status" value="1"/>
</dbReference>
<dbReference type="EMBL" id="JBITPR010000017">
    <property type="protein sequence ID" value="MFI7869820.1"/>
    <property type="molecule type" value="Genomic_DNA"/>
</dbReference>
<dbReference type="SMART" id="SM00304">
    <property type="entry name" value="HAMP"/>
    <property type="match status" value="1"/>
</dbReference>
<evidence type="ECO:0000256" key="1">
    <source>
        <dbReference type="ARBA" id="ARBA00000085"/>
    </source>
</evidence>
<dbReference type="EC" id="2.7.13.3" evidence="3"/>
<evidence type="ECO:0000256" key="2">
    <source>
        <dbReference type="ARBA" id="ARBA00004370"/>
    </source>
</evidence>
<comment type="catalytic activity">
    <reaction evidence="1">
        <text>ATP + protein L-histidine = ADP + protein N-phospho-L-histidine.</text>
        <dbReference type="EC" id="2.7.13.3"/>
    </reaction>
</comment>
<dbReference type="InterPro" id="IPR003660">
    <property type="entry name" value="HAMP_dom"/>
</dbReference>
<dbReference type="InterPro" id="IPR050482">
    <property type="entry name" value="Sensor_HK_TwoCompSys"/>
</dbReference>
<evidence type="ECO:0000256" key="9">
    <source>
        <dbReference type="ARBA" id="ARBA00022840"/>
    </source>
</evidence>
<dbReference type="GO" id="GO:0016301">
    <property type="term" value="F:kinase activity"/>
    <property type="evidence" value="ECO:0007669"/>
    <property type="project" value="UniProtKB-KW"/>
</dbReference>
<keyword evidence="9" id="KW-0067">ATP-binding</keyword>
<keyword evidence="4" id="KW-0597">Phosphoprotein</keyword>
<dbReference type="SMART" id="SM00387">
    <property type="entry name" value="HATPase_c"/>
    <property type="match status" value="1"/>
</dbReference>
<dbReference type="RefSeq" id="WP_263546303.1">
    <property type="nucleotide sequence ID" value="NZ_JBITPR010000017.1"/>
</dbReference>
<dbReference type="CDD" id="cd06225">
    <property type="entry name" value="HAMP"/>
    <property type="match status" value="1"/>
</dbReference>
<dbReference type="Gene3D" id="6.10.340.10">
    <property type="match status" value="1"/>
</dbReference>
<dbReference type="PROSITE" id="PS50885">
    <property type="entry name" value="HAMP"/>
    <property type="match status" value="1"/>
</dbReference>
<evidence type="ECO:0000256" key="7">
    <source>
        <dbReference type="ARBA" id="ARBA00022741"/>
    </source>
</evidence>
<protein>
    <recommendedName>
        <fullName evidence="3">histidine kinase</fullName>
        <ecNumber evidence="3">2.7.13.3</ecNumber>
    </recommendedName>
</protein>
<keyword evidence="8 15" id="KW-0418">Kinase</keyword>
<reference evidence="15 16" key="1">
    <citation type="submission" date="2024-07" db="EMBL/GenBank/DDBJ databases">
        <title>Whole genome sequencing of Prodigiosin pigment-producing Streptomyces salinarius isolated from rhizosphere soil of Arachis hypogaea.</title>
        <authorList>
            <person name="Vidhya A."/>
            <person name="Ramya S."/>
        </authorList>
    </citation>
    <scope>NUCLEOTIDE SEQUENCE [LARGE SCALE GENOMIC DNA]</scope>
    <source>
        <strain evidence="15 16">VRMG2420</strain>
    </source>
</reference>
<dbReference type="PROSITE" id="PS50109">
    <property type="entry name" value="HIS_KIN"/>
    <property type="match status" value="1"/>
</dbReference>
<comment type="subcellular location">
    <subcellularLocation>
        <location evidence="2">Membrane</location>
    </subcellularLocation>
</comment>
<comment type="caution">
    <text evidence="15">The sequence shown here is derived from an EMBL/GenBank/DDBJ whole genome shotgun (WGS) entry which is preliminary data.</text>
</comment>
<proteinExistence type="predicted"/>
<evidence type="ECO:0000256" key="8">
    <source>
        <dbReference type="ARBA" id="ARBA00022777"/>
    </source>
</evidence>
<keyword evidence="10 12" id="KW-1133">Transmembrane helix</keyword>
<accession>A0ABW8B4B8</accession>
<evidence type="ECO:0000259" key="14">
    <source>
        <dbReference type="PROSITE" id="PS50885"/>
    </source>
</evidence>
<keyword evidence="6 12" id="KW-0812">Transmembrane</keyword>
<dbReference type="InterPro" id="IPR011712">
    <property type="entry name" value="Sig_transdc_His_kin_sub3_dim/P"/>
</dbReference>
<dbReference type="InterPro" id="IPR036890">
    <property type="entry name" value="HATPase_C_sf"/>
</dbReference>
<evidence type="ECO:0000256" key="12">
    <source>
        <dbReference type="SAM" id="Phobius"/>
    </source>
</evidence>
<name>A0ABW8B4B8_9ACTN</name>
<keyword evidence="12" id="KW-0472">Membrane</keyword>
<evidence type="ECO:0000256" key="10">
    <source>
        <dbReference type="ARBA" id="ARBA00022989"/>
    </source>
</evidence>
<keyword evidence="16" id="KW-1185">Reference proteome</keyword>
<evidence type="ECO:0000256" key="11">
    <source>
        <dbReference type="ARBA" id="ARBA00023012"/>
    </source>
</evidence>
<dbReference type="PANTHER" id="PTHR24421:SF10">
    <property type="entry name" value="NITRATE_NITRITE SENSOR PROTEIN NARQ"/>
    <property type="match status" value="1"/>
</dbReference>
<evidence type="ECO:0000256" key="4">
    <source>
        <dbReference type="ARBA" id="ARBA00022553"/>
    </source>
</evidence>
<dbReference type="InterPro" id="IPR005467">
    <property type="entry name" value="His_kinase_dom"/>
</dbReference>
<gene>
    <name evidence="15" type="ORF">AB4829_04375</name>
</gene>
<keyword evidence="7" id="KW-0547">Nucleotide-binding</keyword>
<evidence type="ECO:0000256" key="6">
    <source>
        <dbReference type="ARBA" id="ARBA00022692"/>
    </source>
</evidence>
<evidence type="ECO:0000313" key="15">
    <source>
        <dbReference type="EMBL" id="MFI7869820.1"/>
    </source>
</evidence>
<feature type="domain" description="Histidine kinase" evidence="13">
    <location>
        <begin position="128"/>
        <end position="315"/>
    </location>
</feature>
<organism evidence="15 16">
    <name type="scientific">Streptomyces salinarius</name>
    <dbReference type="NCBI Taxonomy" id="2762598"/>
    <lineage>
        <taxon>Bacteria</taxon>
        <taxon>Bacillati</taxon>
        <taxon>Actinomycetota</taxon>
        <taxon>Actinomycetes</taxon>
        <taxon>Kitasatosporales</taxon>
        <taxon>Streptomycetaceae</taxon>
        <taxon>Streptomyces</taxon>
    </lineage>
</organism>
<sequence>MPLFWRISLFNSVVLIVATALLLGPVTVSTPVLLTEAAILTAGLVVILVANVVLLRIGLGPLRQLARAMTTTDLLRPRVRPKVDGDGEIAELITTFNTMLDRLEAERALSAARTLSAQESERHRVAQELYDEVGQTLAAVLLDLKRVADQAPDEVREQLSQVQETTRSSLDEIRRIARRLLPGVLEELGLCSALRSLSDEFTGPSLTVRHDLASGLPALGDNADLVLYRVAQEGLTNAARHSGARLVTLTLERAGDAVELRVRDDGRGFDGSGDASEGAGIRGMRERALLIGADLSVGPVRGGGTEVRLTVPVGDRVADRVG</sequence>
<dbReference type="Gene3D" id="1.20.5.1930">
    <property type="match status" value="1"/>
</dbReference>
<keyword evidence="11" id="KW-0902">Two-component regulatory system</keyword>
<dbReference type="Proteomes" id="UP001614264">
    <property type="component" value="Unassembled WGS sequence"/>
</dbReference>
<feature type="domain" description="HAMP" evidence="14">
    <location>
        <begin position="56"/>
        <end position="108"/>
    </location>
</feature>
<dbReference type="Pfam" id="PF00672">
    <property type="entry name" value="HAMP"/>
    <property type="match status" value="1"/>
</dbReference>
<dbReference type="Gene3D" id="3.30.565.10">
    <property type="entry name" value="Histidine kinase-like ATPase, C-terminal domain"/>
    <property type="match status" value="1"/>
</dbReference>
<evidence type="ECO:0000259" key="13">
    <source>
        <dbReference type="PROSITE" id="PS50109"/>
    </source>
</evidence>
<evidence type="ECO:0000256" key="3">
    <source>
        <dbReference type="ARBA" id="ARBA00012438"/>
    </source>
</evidence>
<dbReference type="SUPFAM" id="SSF55874">
    <property type="entry name" value="ATPase domain of HSP90 chaperone/DNA topoisomerase II/histidine kinase"/>
    <property type="match status" value="1"/>
</dbReference>
<evidence type="ECO:0000313" key="16">
    <source>
        <dbReference type="Proteomes" id="UP001614264"/>
    </source>
</evidence>
<dbReference type="PANTHER" id="PTHR24421">
    <property type="entry name" value="NITRATE/NITRITE SENSOR PROTEIN NARX-RELATED"/>
    <property type="match status" value="1"/>
</dbReference>